<dbReference type="EMBL" id="JAEACU010000004">
    <property type="protein sequence ID" value="KAH7533473.1"/>
    <property type="molecule type" value="Genomic_DNA"/>
</dbReference>
<evidence type="ECO:0000256" key="1">
    <source>
        <dbReference type="ARBA" id="ARBA00004370"/>
    </source>
</evidence>
<keyword evidence="6 8" id="KW-1133">Transmembrane helix</keyword>
<evidence type="ECO:0000256" key="5">
    <source>
        <dbReference type="ARBA" id="ARBA00022842"/>
    </source>
</evidence>
<keyword evidence="2 8" id="KW-0812">Transmembrane</keyword>
<dbReference type="InterPro" id="IPR006068">
    <property type="entry name" value="ATPase_P-typ_cation-transptr_C"/>
</dbReference>
<dbReference type="InterPro" id="IPR036412">
    <property type="entry name" value="HAD-like_sf"/>
</dbReference>
<dbReference type="Gene3D" id="3.40.50.1000">
    <property type="entry name" value="HAD superfamily/HAD-like"/>
    <property type="match status" value="1"/>
</dbReference>
<dbReference type="Pfam" id="PF00689">
    <property type="entry name" value="Cation_ATPase_C"/>
    <property type="match status" value="1"/>
</dbReference>
<feature type="transmembrane region" description="Helical" evidence="8">
    <location>
        <begin position="424"/>
        <end position="442"/>
    </location>
</feature>
<keyword evidence="3" id="KW-0479">Metal-binding</keyword>
<dbReference type="SUPFAM" id="SSF81665">
    <property type="entry name" value="Calcium ATPase, transmembrane domain M"/>
    <property type="match status" value="1"/>
</dbReference>
<feature type="domain" description="P-type ATPase A" evidence="9">
    <location>
        <begin position="306"/>
        <end position="390"/>
    </location>
</feature>
<evidence type="ECO:0000256" key="7">
    <source>
        <dbReference type="ARBA" id="ARBA00023136"/>
    </source>
</evidence>
<dbReference type="Pfam" id="PF00122">
    <property type="entry name" value="E1-E2_ATPase"/>
    <property type="match status" value="1"/>
</dbReference>
<keyword evidence="5" id="KW-0460">Magnesium</keyword>
<evidence type="ECO:0000259" key="10">
    <source>
        <dbReference type="Pfam" id="PF00689"/>
    </source>
</evidence>
<accession>A0A978VK54</accession>
<feature type="transmembrane region" description="Helical" evidence="8">
    <location>
        <begin position="903"/>
        <end position="923"/>
    </location>
</feature>
<evidence type="ECO:0000256" key="6">
    <source>
        <dbReference type="ARBA" id="ARBA00022989"/>
    </source>
</evidence>
<evidence type="ECO:0000313" key="11">
    <source>
        <dbReference type="EMBL" id="KAH7533473.1"/>
    </source>
</evidence>
<dbReference type="Proteomes" id="UP000813462">
    <property type="component" value="Unassembled WGS sequence"/>
</dbReference>
<dbReference type="Gene3D" id="2.70.150.10">
    <property type="entry name" value="Calcium-transporting ATPase, cytoplasmic transduction domain A"/>
    <property type="match status" value="1"/>
</dbReference>
<dbReference type="SUPFAM" id="SSF81653">
    <property type="entry name" value="Calcium ATPase, transduction domain A"/>
    <property type="match status" value="1"/>
</dbReference>
<feature type="transmembrane region" description="Helical" evidence="8">
    <location>
        <begin position="1077"/>
        <end position="1096"/>
    </location>
</feature>
<feature type="transmembrane region" description="Helical" evidence="8">
    <location>
        <begin position="935"/>
        <end position="954"/>
    </location>
</feature>
<evidence type="ECO:0008006" key="13">
    <source>
        <dbReference type="Google" id="ProtNLM"/>
    </source>
</evidence>
<evidence type="ECO:0000256" key="3">
    <source>
        <dbReference type="ARBA" id="ARBA00022723"/>
    </source>
</evidence>
<dbReference type="GO" id="GO:0005388">
    <property type="term" value="F:P-type calcium transporter activity"/>
    <property type="evidence" value="ECO:0007669"/>
    <property type="project" value="TreeGrafter"/>
</dbReference>
<gene>
    <name evidence="11" type="ORF">FEM48_Zijuj04G0134700</name>
</gene>
<feature type="transmembrane region" description="Helical" evidence="8">
    <location>
        <begin position="489"/>
        <end position="512"/>
    </location>
</feature>
<dbReference type="AlphaFoldDB" id="A0A978VK54"/>
<dbReference type="GO" id="GO:0000166">
    <property type="term" value="F:nucleotide binding"/>
    <property type="evidence" value="ECO:0007669"/>
    <property type="project" value="InterPro"/>
</dbReference>
<dbReference type="InterPro" id="IPR059000">
    <property type="entry name" value="ATPase_P-type_domA"/>
</dbReference>
<proteinExistence type="predicted"/>
<reference evidence="11" key="1">
    <citation type="journal article" date="2021" name="Front. Plant Sci.">
        <title>Chromosome-Scale Genome Assembly for Chinese Sour Jujube and Insights Into Its Genome Evolution and Domestication Signature.</title>
        <authorList>
            <person name="Shen L.-Y."/>
            <person name="Luo H."/>
            <person name="Wang X.-L."/>
            <person name="Wang X.-M."/>
            <person name="Qiu X.-J."/>
            <person name="Liu H."/>
            <person name="Zhou S.-S."/>
            <person name="Jia K.-H."/>
            <person name="Nie S."/>
            <person name="Bao Y.-T."/>
            <person name="Zhang R.-G."/>
            <person name="Yun Q.-Z."/>
            <person name="Chai Y.-H."/>
            <person name="Lu J.-Y."/>
            <person name="Li Y."/>
            <person name="Zhao S.-W."/>
            <person name="Mao J.-F."/>
            <person name="Jia S.-G."/>
            <person name="Mao Y.-M."/>
        </authorList>
    </citation>
    <scope>NUCLEOTIDE SEQUENCE</scope>
    <source>
        <strain evidence="11">AT0</strain>
        <tissue evidence="11">Leaf</tissue>
    </source>
</reference>
<comment type="subcellular location">
    <subcellularLocation>
        <location evidence="1">Membrane</location>
    </subcellularLocation>
</comment>
<evidence type="ECO:0000256" key="8">
    <source>
        <dbReference type="SAM" id="Phobius"/>
    </source>
</evidence>
<dbReference type="GO" id="GO:0046872">
    <property type="term" value="F:metal ion binding"/>
    <property type="evidence" value="ECO:0007669"/>
    <property type="project" value="UniProtKB-KW"/>
</dbReference>
<name>A0A978VK54_ZIZJJ</name>
<organism evidence="11 12">
    <name type="scientific">Ziziphus jujuba var. spinosa</name>
    <dbReference type="NCBI Taxonomy" id="714518"/>
    <lineage>
        <taxon>Eukaryota</taxon>
        <taxon>Viridiplantae</taxon>
        <taxon>Streptophyta</taxon>
        <taxon>Embryophyta</taxon>
        <taxon>Tracheophyta</taxon>
        <taxon>Spermatophyta</taxon>
        <taxon>Magnoliopsida</taxon>
        <taxon>eudicotyledons</taxon>
        <taxon>Gunneridae</taxon>
        <taxon>Pentapetalae</taxon>
        <taxon>rosids</taxon>
        <taxon>fabids</taxon>
        <taxon>Rosales</taxon>
        <taxon>Rhamnaceae</taxon>
        <taxon>Paliureae</taxon>
        <taxon>Ziziphus</taxon>
    </lineage>
</organism>
<evidence type="ECO:0000259" key="9">
    <source>
        <dbReference type="Pfam" id="PF00122"/>
    </source>
</evidence>
<sequence length="1109" mass="124215">MEEDELVWLLFNSIFPLYIYVYIYIYSPTAASSSSLSLCSDVVISSALLLSYSWNPEHIRYSSTEDDVVGLVPIHSGGLHEWDADADAGSGPWLWDPSRKPSFFSSISGLHHRASFRDDSCSCFRMPFALFFFVFLCKSCTLFTPSSFALVLSEMVKVQLGENQAGGVGGLGLPERRVHHHQAVKEENYRNGGGDHECLQPQDKDDVNNHGGHGIEAWKNTSSAANKPNGFFYFLIQALKRQTIFLLFLLAMLVFTTDIEVQGIRYGWHNGVVILIIILMLVIISSVGNCYNERIMSKEKLMKHKSKPKVTVVRNGNTLHNLAISDLVVGDTVDLEEGDCVPADGLLIDGGELVSDEIFNSKMDRFRNPNLIEGSKITQGRGRMRVKSTIGANMVMVTDHHQNENDKTLLQCLVDKSDACIDKLTLCVSLVIAMVLLMRLLIFPGLKHKSGSNINHDQLPQEEGKVSMKFVMHLFERFFFKPQRKVSTLVNILVASVIGIRHGNHLVIAASLSRWRKIWESTNEAYPRKLSACGSMGLVTVLVVDANGDQICNKMEVKELWIGGKDISNIDQLDSESSSIDQEVLEALRRGIGLPEVLLPDLSVSPANDFLISWMKCKLHMNMDFPDTNFRILNARKTRSGASGKQVSRVLMRKIGDDEQYILHLHYKGPASTILEMCSHFYDTKGQKHDMNISSQKGLFERVIEDMENNGLVPFAFACGKTDIEEIKEDVGLDLLAIIGLKYYCRNEIKSQVEALRKAGVIIKLVSDDELPAVKAIAWELGLFCSQSSNINVAMEGQEIREMTESSSRVEKVNQTTVMGNCLPKDKFLMVEDLKKKGHVVAFYGGLTARDAPALRSCDMVITENFRCTEMARELSDISINDMSSLSLIFKYGRCAYHNIQKFFQLQLTALISGLIISFASTIHSGDSPLTALQLIWTNLIIYLLGGFMMVMNLEGDTFHDQPAPKRNRSLVTKVIWKNIAIQVSYQAFLFIIIEFVGHVLPSLGEQGVRKAMIFNTFLLCQIFNHFNVIDMANKEVLKVVFHKYYWSLVALGIVIVTQILIVEVGKDLANCARLNAVQWTLCFVLAAFSCGFDWATKQVLASLQSYNI</sequence>
<feature type="transmembrane region" description="Helical" evidence="8">
    <location>
        <begin position="975"/>
        <end position="1001"/>
    </location>
</feature>
<dbReference type="PANTHER" id="PTHR24093:SF454">
    <property type="entry name" value="CATION-TRANSPORTING P-TYPE ATPASE C-TERMINAL DOMAIN-CONTAINING PROTEIN"/>
    <property type="match status" value="1"/>
</dbReference>
<feature type="transmembrane region" description="Helical" evidence="8">
    <location>
        <begin position="6"/>
        <end position="24"/>
    </location>
</feature>
<keyword evidence="4" id="KW-0106">Calcium</keyword>
<feature type="transmembrane region" description="Helical" evidence="8">
    <location>
        <begin position="244"/>
        <end position="266"/>
    </location>
</feature>
<protein>
    <recommendedName>
        <fullName evidence="13">Calcium-transporting ATPase 12, plasma membrane-type-like</fullName>
    </recommendedName>
</protein>
<dbReference type="InterPro" id="IPR008250">
    <property type="entry name" value="ATPase_P-typ_transduc_dom_A_sf"/>
</dbReference>
<keyword evidence="7 8" id="KW-0472">Membrane</keyword>
<dbReference type="InterPro" id="IPR023214">
    <property type="entry name" value="HAD_sf"/>
</dbReference>
<evidence type="ECO:0000256" key="4">
    <source>
        <dbReference type="ARBA" id="ARBA00022837"/>
    </source>
</evidence>
<dbReference type="GO" id="GO:0005886">
    <property type="term" value="C:plasma membrane"/>
    <property type="evidence" value="ECO:0007669"/>
    <property type="project" value="TreeGrafter"/>
</dbReference>
<feature type="transmembrane region" description="Helical" evidence="8">
    <location>
        <begin position="128"/>
        <end position="152"/>
    </location>
</feature>
<evidence type="ECO:0000256" key="2">
    <source>
        <dbReference type="ARBA" id="ARBA00022692"/>
    </source>
</evidence>
<dbReference type="InterPro" id="IPR023298">
    <property type="entry name" value="ATPase_P-typ_TM_dom_sf"/>
</dbReference>
<dbReference type="SUPFAM" id="SSF56784">
    <property type="entry name" value="HAD-like"/>
    <property type="match status" value="1"/>
</dbReference>
<dbReference type="InterPro" id="IPR023299">
    <property type="entry name" value="ATPase_P-typ_cyto_dom_N"/>
</dbReference>
<comment type="caution">
    <text evidence="11">The sequence shown here is derived from an EMBL/GenBank/DDBJ whole genome shotgun (WGS) entry which is preliminary data.</text>
</comment>
<feature type="transmembrane region" description="Helical" evidence="8">
    <location>
        <begin position="1013"/>
        <end position="1033"/>
    </location>
</feature>
<dbReference type="Gene3D" id="1.20.1110.10">
    <property type="entry name" value="Calcium-transporting ATPase, transmembrane domain"/>
    <property type="match status" value="2"/>
</dbReference>
<evidence type="ECO:0000313" key="12">
    <source>
        <dbReference type="Proteomes" id="UP000813462"/>
    </source>
</evidence>
<feature type="transmembrane region" description="Helical" evidence="8">
    <location>
        <begin position="272"/>
        <end position="292"/>
    </location>
</feature>
<dbReference type="Gene3D" id="3.40.1110.10">
    <property type="entry name" value="Calcium-transporting ATPase, cytoplasmic domain N"/>
    <property type="match status" value="1"/>
</dbReference>
<feature type="transmembrane region" description="Helical" evidence="8">
    <location>
        <begin position="1045"/>
        <end position="1065"/>
    </location>
</feature>
<dbReference type="PANTHER" id="PTHR24093">
    <property type="entry name" value="CATION TRANSPORTING ATPASE"/>
    <property type="match status" value="1"/>
</dbReference>
<feature type="domain" description="Cation-transporting P-type ATPase C-terminal" evidence="10">
    <location>
        <begin position="928"/>
        <end position="1099"/>
    </location>
</feature>